<evidence type="ECO:0000313" key="3">
    <source>
        <dbReference type="Proteomes" id="UP000432015"/>
    </source>
</evidence>
<sequence>MARGHDLHEYKGDIAMAMKDVAIVGVGTSDFRRLYADKSQKNDVYQLAAEAFRDALEDCGATQKDVDGLLCVNIKYGPFGDMTGLTGPGFVHDLEGTGRMSGVALQEACSLVESGAAHTVAVVYATNGRTAGLKYGGGDADPAGAYDAMYGMTSTGAYLSMMYQRYRHLYGAPEDALAPLAINNRANGARNPIAVFQQEITKDEYLASRFISQPLRKLDYCIINDGAVAFIVTSMDRARGMSKKPVRVAATAGRAELGRSYISPDFYYATSAAVAEDLYKKSGIGPDQIDCMQVYDNFLPTILFTLEGFGHAPRGASWEWIRDGRIELGGERPMNTSGGHTSESYMQGFALHVEAVRQVRGEAGERQVENCGTVQYMCVSPIVTSHIFTAD</sequence>
<keyword evidence="3" id="KW-1185">Reference proteome</keyword>
<evidence type="ECO:0000259" key="1">
    <source>
        <dbReference type="Pfam" id="PF22691"/>
    </source>
</evidence>
<dbReference type="PANTHER" id="PTHR42870">
    <property type="entry name" value="ACETYL-COA C-ACETYLTRANSFERASE"/>
    <property type="match status" value="1"/>
</dbReference>
<feature type="domain" description="Thiolase C-terminal" evidence="1">
    <location>
        <begin position="265"/>
        <end position="372"/>
    </location>
</feature>
<dbReference type="GO" id="GO:0016747">
    <property type="term" value="F:acyltransferase activity, transferring groups other than amino-acyl groups"/>
    <property type="evidence" value="ECO:0007669"/>
    <property type="project" value="InterPro"/>
</dbReference>
<gene>
    <name evidence="2" type="ORF">GNZ18_00750</name>
</gene>
<dbReference type="PIRSF" id="PIRSF000429">
    <property type="entry name" value="Ac-CoA_Ac_transf"/>
    <property type="match status" value="1"/>
</dbReference>
<dbReference type="InterPro" id="IPR055140">
    <property type="entry name" value="Thiolase_C_2"/>
</dbReference>
<protein>
    <submittedName>
        <fullName evidence="2">Thiolase family protein</fullName>
    </submittedName>
</protein>
<proteinExistence type="predicted"/>
<accession>A0A7K1KT09</accession>
<dbReference type="PANTHER" id="PTHR42870:SF1">
    <property type="entry name" value="NON-SPECIFIC LIPID-TRANSFER PROTEIN-LIKE 2"/>
    <property type="match status" value="1"/>
</dbReference>
<dbReference type="RefSeq" id="WP_156214127.1">
    <property type="nucleotide sequence ID" value="NZ_WOFH01000001.1"/>
</dbReference>
<dbReference type="SUPFAM" id="SSF53901">
    <property type="entry name" value="Thiolase-like"/>
    <property type="match status" value="1"/>
</dbReference>
<dbReference type="EMBL" id="WOFH01000001">
    <property type="protein sequence ID" value="MUN35137.1"/>
    <property type="molecule type" value="Genomic_DNA"/>
</dbReference>
<evidence type="ECO:0000313" key="2">
    <source>
        <dbReference type="EMBL" id="MUN35137.1"/>
    </source>
</evidence>
<dbReference type="AlphaFoldDB" id="A0A7K1KT09"/>
<dbReference type="Proteomes" id="UP000432015">
    <property type="component" value="Unassembled WGS sequence"/>
</dbReference>
<dbReference type="InterPro" id="IPR016039">
    <property type="entry name" value="Thiolase-like"/>
</dbReference>
<name>A0A7K1KT09_9ACTN</name>
<dbReference type="CDD" id="cd00829">
    <property type="entry name" value="SCP-x_thiolase"/>
    <property type="match status" value="1"/>
</dbReference>
<dbReference type="InterPro" id="IPR002155">
    <property type="entry name" value="Thiolase"/>
</dbReference>
<comment type="caution">
    <text evidence="2">The sequence shown here is derived from an EMBL/GenBank/DDBJ whole genome shotgun (WGS) entry which is preliminary data.</text>
</comment>
<dbReference type="Pfam" id="PF22691">
    <property type="entry name" value="Thiolase_C_1"/>
    <property type="match status" value="1"/>
</dbReference>
<dbReference type="Gene3D" id="3.40.47.10">
    <property type="match status" value="1"/>
</dbReference>
<reference evidence="2 3" key="1">
    <citation type="submission" date="2019-11" db="EMBL/GenBank/DDBJ databases">
        <authorList>
            <person name="Cao P."/>
        </authorList>
    </citation>
    <scope>NUCLEOTIDE SEQUENCE [LARGE SCALE GENOMIC DNA]</scope>
    <source>
        <strain evidence="2 3">NEAU-AAG5</strain>
    </source>
</reference>
<organism evidence="2 3">
    <name type="scientific">Actinomadura litoris</name>
    <dbReference type="NCBI Taxonomy" id="2678616"/>
    <lineage>
        <taxon>Bacteria</taxon>
        <taxon>Bacillati</taxon>
        <taxon>Actinomycetota</taxon>
        <taxon>Actinomycetes</taxon>
        <taxon>Streptosporangiales</taxon>
        <taxon>Thermomonosporaceae</taxon>
        <taxon>Actinomadura</taxon>
    </lineage>
</organism>